<feature type="domain" description="SWIM-type" evidence="6">
    <location>
        <begin position="277"/>
        <end position="315"/>
    </location>
</feature>
<reference evidence="7" key="1">
    <citation type="submission" date="2021-01" db="UniProtKB">
        <authorList>
            <consortium name="EnsemblPlants"/>
        </authorList>
    </citation>
    <scope>IDENTIFICATION</scope>
</reference>
<keyword evidence="8" id="KW-1185">Reference proteome</keyword>
<evidence type="ECO:0000256" key="2">
    <source>
        <dbReference type="ARBA" id="ARBA00022771"/>
    </source>
</evidence>
<organism evidence="7 8">
    <name type="scientific">Kalanchoe fedtschenkoi</name>
    <name type="common">Lavender scallops</name>
    <name type="synonym">South American air plant</name>
    <dbReference type="NCBI Taxonomy" id="63787"/>
    <lineage>
        <taxon>Eukaryota</taxon>
        <taxon>Viridiplantae</taxon>
        <taxon>Streptophyta</taxon>
        <taxon>Embryophyta</taxon>
        <taxon>Tracheophyta</taxon>
        <taxon>Spermatophyta</taxon>
        <taxon>Magnoliopsida</taxon>
        <taxon>eudicotyledons</taxon>
        <taxon>Gunneridae</taxon>
        <taxon>Pentapetalae</taxon>
        <taxon>Saxifragales</taxon>
        <taxon>Crassulaceae</taxon>
        <taxon>Kalanchoe</taxon>
    </lineage>
</organism>
<evidence type="ECO:0000313" key="7">
    <source>
        <dbReference type="EnsemblPlants" id="Kaladp0024s0590.2.v1.1"/>
    </source>
</evidence>
<dbReference type="PANTHER" id="PTHR47718">
    <property type="entry name" value="OS01G0519700 PROTEIN"/>
    <property type="match status" value="1"/>
</dbReference>
<dbReference type="GO" id="GO:0008270">
    <property type="term" value="F:zinc ion binding"/>
    <property type="evidence" value="ECO:0007669"/>
    <property type="project" value="UniProtKB-KW"/>
</dbReference>
<keyword evidence="1" id="KW-0479">Metal-binding</keyword>
<dbReference type="PANTHER" id="PTHR47718:SF7">
    <property type="entry name" value="PROTEIN FAR1-RELATED SEQUENCE"/>
    <property type="match status" value="1"/>
</dbReference>
<dbReference type="InterPro" id="IPR006564">
    <property type="entry name" value="Znf_PMZ"/>
</dbReference>
<dbReference type="OMA" id="QNEMETH"/>
<dbReference type="PROSITE" id="PS50966">
    <property type="entry name" value="ZF_SWIM"/>
    <property type="match status" value="1"/>
</dbReference>
<dbReference type="Proteomes" id="UP000594263">
    <property type="component" value="Unplaced"/>
</dbReference>
<sequence>MDLASDGSLKSVFWADGRARSAYSQFGDVLVFDVTYRTNHFRLPFAPFVGVNHHRQSILFGAALLEDETEGTFIWLFEQFLNCMFHKQPLTIITDQDGAMRNAIRKIFCNTRHRLCAWHINKHVIEHLIPIIPYMQILEKVTPTGRRRYYWVKVYLKDCFTTGMTTSGRSESMNSYFDGYVNSNTMLNDFVKQYDKAVESRRNKEADEDFRTLESHAMPLTNYPIEKQVGMLYTRNLFEIFKSEWRKSFDCIHKTNNKGDNFVEYLVVRHSLDVNHWRIVNYLSSGDISIKCSCCKFEMEGILCKHILYIVRKKNLEVIPEKYFLPRWTINARYKGNMSKTLVGSSELIGAPPSPLGMWSVQRKFTIALEACRTSPMDMKLLESLLDNYIDKVGSKRPNERVTNPEEDGSEKDRPSLVFVNDQCRMTVRDPATLAKNKGRPPLMKRMQSGLELAAKAKKQKTCRTCNEKGHNSSGCSQRKAKAVEALSTSNDF</sequence>
<dbReference type="Pfam" id="PF10551">
    <property type="entry name" value="MULE"/>
    <property type="match status" value="1"/>
</dbReference>
<evidence type="ECO:0000256" key="4">
    <source>
        <dbReference type="PROSITE-ProRule" id="PRU00325"/>
    </source>
</evidence>
<keyword evidence="3" id="KW-0862">Zinc</keyword>
<evidence type="ECO:0000256" key="1">
    <source>
        <dbReference type="ARBA" id="ARBA00022723"/>
    </source>
</evidence>
<protein>
    <recommendedName>
        <fullName evidence="6">SWIM-type domain-containing protein</fullName>
    </recommendedName>
</protein>
<dbReference type="SMART" id="SM00575">
    <property type="entry name" value="ZnF_PMZ"/>
    <property type="match status" value="1"/>
</dbReference>
<proteinExistence type="predicted"/>
<accession>A0A7N0ZSB2</accession>
<dbReference type="Gramene" id="Kaladp0024s0590.1.v1.1">
    <property type="protein sequence ID" value="Kaladp0024s0590.1.v1.1"/>
    <property type="gene ID" value="Kaladp0024s0590.v1.1"/>
</dbReference>
<evidence type="ECO:0000256" key="3">
    <source>
        <dbReference type="ARBA" id="ARBA00022833"/>
    </source>
</evidence>
<dbReference type="Pfam" id="PF04434">
    <property type="entry name" value="SWIM"/>
    <property type="match status" value="1"/>
</dbReference>
<dbReference type="AlphaFoldDB" id="A0A7N0ZSB2"/>
<evidence type="ECO:0000259" key="6">
    <source>
        <dbReference type="PROSITE" id="PS50966"/>
    </source>
</evidence>
<name>A0A7N0ZSB2_KALFE</name>
<dbReference type="EnsemblPlants" id="Kaladp0024s0590.2.v1.1">
    <property type="protein sequence ID" value="Kaladp0024s0590.2.v1.1"/>
    <property type="gene ID" value="Kaladp0024s0590.v1.1"/>
</dbReference>
<keyword evidence="2 4" id="KW-0863">Zinc-finger</keyword>
<dbReference type="Gramene" id="Kaladp0024s0590.2.v1.1">
    <property type="protein sequence ID" value="Kaladp0024s0590.2.v1.1"/>
    <property type="gene ID" value="Kaladp0024s0590.v1.1"/>
</dbReference>
<evidence type="ECO:0000256" key="5">
    <source>
        <dbReference type="SAM" id="MobiDB-lite"/>
    </source>
</evidence>
<evidence type="ECO:0000313" key="8">
    <source>
        <dbReference type="Proteomes" id="UP000594263"/>
    </source>
</evidence>
<dbReference type="InterPro" id="IPR018289">
    <property type="entry name" value="MULE_transposase_dom"/>
</dbReference>
<feature type="region of interest" description="Disordered" evidence="5">
    <location>
        <begin position="395"/>
        <end position="415"/>
    </location>
</feature>
<dbReference type="EnsemblPlants" id="Kaladp0024s0590.1.v1.1">
    <property type="protein sequence ID" value="Kaladp0024s0590.1.v1.1"/>
    <property type="gene ID" value="Kaladp0024s0590.v1.1"/>
</dbReference>
<dbReference type="InterPro" id="IPR007527">
    <property type="entry name" value="Znf_SWIM"/>
</dbReference>
<feature type="compositionally biased region" description="Basic and acidic residues" evidence="5">
    <location>
        <begin position="395"/>
        <end position="404"/>
    </location>
</feature>